<dbReference type="InParanoid" id="A0A151GGW7"/>
<dbReference type="Pfam" id="PF12906">
    <property type="entry name" value="RINGv"/>
    <property type="match status" value="1"/>
</dbReference>
<evidence type="ECO:0000256" key="1">
    <source>
        <dbReference type="ARBA" id="ARBA00000900"/>
    </source>
</evidence>
<feature type="compositionally biased region" description="Basic and acidic residues" evidence="13">
    <location>
        <begin position="1266"/>
        <end position="1279"/>
    </location>
</feature>
<dbReference type="GO" id="GO:0005789">
    <property type="term" value="C:endoplasmic reticulum membrane"/>
    <property type="evidence" value="ECO:0007669"/>
    <property type="project" value="TreeGrafter"/>
</dbReference>
<dbReference type="InterPro" id="IPR011016">
    <property type="entry name" value="Znf_RING-CH"/>
</dbReference>
<feature type="compositionally biased region" description="Basic and acidic residues" evidence="13">
    <location>
        <begin position="579"/>
        <end position="592"/>
    </location>
</feature>
<sequence>MDDDDAAAASLPRPSPLPDAAPAICRICRGEGTAAEPLFYPCKCSGSIKHVHQDCLMEWLSHSQKKHCELCKTSFRFTKLYAPDMPQSLPVHVFLEHVARYLLRNLLLWLRAAVTVSVWVCWLPYFMRSVWSFMFWVSDEGLGPASVLARSDVAGAALWLSASDLGTCPATPLLAPTTTSAAEAAAVIKELHGEDLSEYLVRILLGSLGMPTKTRSDSVGGPFDASHASGLNLTVPTASTLLGDVRMLKNLTRSPTVNSTVVTVLEGQIITILVILSFILVILVRDYVVQQQPEINMRAAFEPENDDLPAPHADEPAEPPPPPPPLPMVEPLREPVDSDSDGEVPDGSTRASTPLPVMPAPESSTAESDMAGMGVGREQDGQEGPSTTATPVDEATSPPEMPSDRPAARRPFAVADADDADSRSSVMDYLRIYRRANGDLERILQIVEEEGLEDRLGYWVDVTRRSMTKRDDVENALALSLTVPSAAPEEHPRAAVEDRADELTALASASKGKEVAAAWPAPEQPRAASSRPRAASDGPRPRAAVHPLGSNNWSFADLPPRSSADEESPSFRADGASSVDRENGYPRDDEHHAHADTENGAVAAHPPEADQADQAEAPSHVEPQGLLGWMADFMWGGLDEHQNLDADDPHHDDDGWVDVPMADGPDDDVEPDDRDVDAVGGQGVDVEVIDDLEEFEGVMELIGMRGPIAGLFQNAIFCAVLVSVTIFACIFVPYNIGRLSVWTVANPLQLVRMLFELSKVVQDASIIVGGLASWCALNLVQMFTGVVGGALESKVVVARKASWALWTGAAKRVMECALMDFPTTASEMKNFSAISHEALVAVKGSLSSALGSAHLTLASLATVSLAASDGRLLLAAATGAAGSAAASLRALWSLLLDPSSWVIDLRGVEGRPPVDPELAYWSGLDRLWAILAGYVTICAVGAMYLRRGTPFSTGNLMQAWEAGVIDTLHQASGIMKVILIISIEMLVFPLYCGLLLDVALLPLFESITVRSRVMFTYNYPLTSIFVHWFVGTGYMFHFALFVSMCRKIMRPGVLCECLPPAPLLPPATLRPPADPFRPRLHPRSRRPRVSPRPRRARAQPHDAAEEDTLLGLCVRCARHRLPRRRRLGAGLRAAGRPADTLLVQRAGARVPRRPPLLQLPDAPGRQGLQARRRPAHHVHLVVPQVRPRPAPDVLSLRRATNRRGGHPAAGSGPAPSVAGQASVPRARQVQPGHPQDVAGHLRGRPREAQPSHLEPRGEDTAAAQEAPRRLETARQERPLRARAGLGPGQDTQGPEGLPPRHRAQQAQGRQRGQRHLRLQPVPAGVHPTPLPHEGLSLHPLHLALCRRHGRRHHRHPAGPREDHVQGADPRGDPNQRHLRLQHRHLPHRHRRLRRLPRPEPRRPGARLGRRGVGGDQGRRRRAPHLVGRRPGGQAPVRLLLPPPRLPAPLLDDDGALRHHPAAHVHEPANGGAGARADGRPSHRPPHTGLDAGVAVPEPRHADAAVAAPRQPNLDGRADRHAQRVAATQHWRPDEGLCDPRRRDGGRGHVLPAPDDEHLRQDRARRRSLRRRRRRRPGGQSRHPVPILVSGIRAGGRRDEEALPHGQGVQRLEGGHPRRGVPHRRASAQLWRRRDGNEEGQEGMGSSGTCKIVSDSCARRRLPALYIYPSCVMSVMIPRRPRAPWHGFHIGRGFGAWPCQQR</sequence>
<dbReference type="SUPFAM" id="SSF57850">
    <property type="entry name" value="RING/U-box"/>
    <property type="match status" value="1"/>
</dbReference>
<feature type="transmembrane region" description="Helical" evidence="14">
    <location>
        <begin position="927"/>
        <end position="945"/>
    </location>
</feature>
<feature type="transmembrane region" description="Helical" evidence="14">
    <location>
        <begin position="711"/>
        <end position="734"/>
    </location>
</feature>
<name>A0A151GGW7_DRECN</name>
<evidence type="ECO:0000256" key="14">
    <source>
        <dbReference type="SAM" id="Phobius"/>
    </source>
</evidence>
<feature type="domain" description="RING-CH-type" evidence="15">
    <location>
        <begin position="17"/>
        <end position="78"/>
    </location>
</feature>
<dbReference type="Pfam" id="PF25417">
    <property type="entry name" value="DUF7889"/>
    <property type="match status" value="1"/>
</dbReference>
<evidence type="ECO:0000256" key="4">
    <source>
        <dbReference type="ARBA" id="ARBA00012483"/>
    </source>
</evidence>
<organism evidence="16 17">
    <name type="scientific">Drechmeria coniospora</name>
    <name type="common">Nematophagous fungus</name>
    <name type="synonym">Meria coniospora</name>
    <dbReference type="NCBI Taxonomy" id="98403"/>
    <lineage>
        <taxon>Eukaryota</taxon>
        <taxon>Fungi</taxon>
        <taxon>Dikarya</taxon>
        <taxon>Ascomycota</taxon>
        <taxon>Pezizomycotina</taxon>
        <taxon>Sordariomycetes</taxon>
        <taxon>Hypocreomycetidae</taxon>
        <taxon>Hypocreales</taxon>
        <taxon>Ophiocordycipitaceae</taxon>
        <taxon>Drechmeria</taxon>
    </lineage>
</organism>
<dbReference type="GO" id="GO:0036503">
    <property type="term" value="P:ERAD pathway"/>
    <property type="evidence" value="ECO:0007669"/>
    <property type="project" value="TreeGrafter"/>
</dbReference>
<feature type="region of interest" description="Disordered" evidence="13">
    <location>
        <begin position="1069"/>
        <end position="1103"/>
    </location>
</feature>
<evidence type="ECO:0000256" key="11">
    <source>
        <dbReference type="ARBA" id="ARBA00022989"/>
    </source>
</evidence>
<dbReference type="PANTHER" id="PTHR13145:SF0">
    <property type="entry name" value="E3 UBIQUITIN-PROTEIN LIGASE MARCHF6"/>
    <property type="match status" value="1"/>
</dbReference>
<feature type="compositionally biased region" description="Basic and acidic residues" evidence="13">
    <location>
        <begin position="1244"/>
        <end position="1259"/>
    </location>
</feature>
<dbReference type="PANTHER" id="PTHR13145">
    <property type="entry name" value="SSM4 PROTEIN"/>
    <property type="match status" value="1"/>
</dbReference>
<feature type="compositionally biased region" description="Pro residues" evidence="13">
    <location>
        <begin position="318"/>
        <end position="328"/>
    </location>
</feature>
<keyword evidence="6 14" id="KW-0812">Transmembrane</keyword>
<keyword evidence="12 14" id="KW-0472">Membrane</keyword>
<keyword evidence="11 14" id="KW-1133">Transmembrane helix</keyword>
<evidence type="ECO:0000256" key="7">
    <source>
        <dbReference type="ARBA" id="ARBA00022723"/>
    </source>
</evidence>
<evidence type="ECO:0000256" key="5">
    <source>
        <dbReference type="ARBA" id="ARBA00022679"/>
    </source>
</evidence>
<accession>A0A151GGW7</accession>
<dbReference type="RefSeq" id="XP_040655700.1">
    <property type="nucleotide sequence ID" value="XM_040800667.1"/>
</dbReference>
<feature type="compositionally biased region" description="Basic residues" evidence="13">
    <location>
        <begin position="1376"/>
        <end position="1395"/>
    </location>
</feature>
<gene>
    <name evidence="16" type="ORF">DCS_03348</name>
</gene>
<evidence type="ECO:0000256" key="13">
    <source>
        <dbReference type="SAM" id="MobiDB-lite"/>
    </source>
</evidence>
<keyword evidence="5" id="KW-0808">Transferase</keyword>
<keyword evidence="10" id="KW-0862">Zinc</keyword>
<evidence type="ECO:0000256" key="10">
    <source>
        <dbReference type="ARBA" id="ARBA00022833"/>
    </source>
</evidence>
<evidence type="ECO:0000256" key="9">
    <source>
        <dbReference type="ARBA" id="ARBA00022786"/>
    </source>
</evidence>
<feature type="compositionally biased region" description="Basic residues" evidence="13">
    <location>
        <begin position="1170"/>
        <end position="1179"/>
    </location>
</feature>
<dbReference type="STRING" id="98403.A0A151GGW7"/>
<comment type="caution">
    <text evidence="16">The sequence shown here is derived from an EMBL/GenBank/DDBJ whole genome shotgun (WGS) entry which is preliminary data.</text>
</comment>
<evidence type="ECO:0000256" key="2">
    <source>
        <dbReference type="ARBA" id="ARBA00004141"/>
    </source>
</evidence>
<dbReference type="InterPro" id="IPR057211">
    <property type="entry name" value="DUF7889"/>
</dbReference>
<dbReference type="SMART" id="SM00744">
    <property type="entry name" value="RINGv"/>
    <property type="match status" value="1"/>
</dbReference>
<keyword evidence="17" id="KW-1185">Reference proteome</keyword>
<feature type="compositionally biased region" description="Basic and acidic residues" evidence="13">
    <location>
        <begin position="1530"/>
        <end position="1546"/>
    </location>
</feature>
<dbReference type="CDD" id="cd16702">
    <property type="entry name" value="RING_CH-C4HC3_MARCH6"/>
    <property type="match status" value="1"/>
</dbReference>
<feature type="region of interest" description="Disordered" evidence="13">
    <location>
        <begin position="640"/>
        <end position="670"/>
    </location>
</feature>
<dbReference type="EC" id="2.3.2.27" evidence="4"/>
<feature type="compositionally biased region" description="Basic residues" evidence="13">
    <location>
        <begin position="1418"/>
        <end position="1427"/>
    </location>
</feature>
<dbReference type="Proteomes" id="UP000076580">
    <property type="component" value="Chromosome 02"/>
</dbReference>
<feature type="compositionally biased region" description="Basic residues" evidence="13">
    <location>
        <begin position="1078"/>
        <end position="1098"/>
    </location>
</feature>
<evidence type="ECO:0000313" key="16">
    <source>
        <dbReference type="EMBL" id="KYK56348.1"/>
    </source>
</evidence>
<evidence type="ECO:0000256" key="3">
    <source>
        <dbReference type="ARBA" id="ARBA00004906"/>
    </source>
</evidence>
<dbReference type="PROSITE" id="PS51292">
    <property type="entry name" value="ZF_RING_CH"/>
    <property type="match status" value="1"/>
</dbReference>
<feature type="transmembrane region" description="Helical" evidence="14">
    <location>
        <begin position="1024"/>
        <end position="1042"/>
    </location>
</feature>
<dbReference type="GeneID" id="63715991"/>
<reference evidence="16 17" key="1">
    <citation type="journal article" date="2016" name="Sci. Rep.">
        <title>Insights into Adaptations to a Near-Obligate Nematode Endoparasitic Lifestyle from the Finished Genome of Drechmeria coniospora.</title>
        <authorList>
            <person name="Zhang L."/>
            <person name="Zhou Z."/>
            <person name="Guo Q."/>
            <person name="Fokkens L."/>
            <person name="Miskei M."/>
            <person name="Pocsi I."/>
            <person name="Zhang W."/>
            <person name="Chen M."/>
            <person name="Wang L."/>
            <person name="Sun Y."/>
            <person name="Donzelli B.G."/>
            <person name="Gibson D.M."/>
            <person name="Nelson D.R."/>
            <person name="Luo J.G."/>
            <person name="Rep M."/>
            <person name="Liu H."/>
            <person name="Yang S."/>
            <person name="Wang J."/>
            <person name="Krasnoff S.B."/>
            <person name="Xu Y."/>
            <person name="Molnar I."/>
            <person name="Lin M."/>
        </authorList>
    </citation>
    <scope>NUCLEOTIDE SEQUENCE [LARGE SCALE GENOMIC DNA]</scope>
    <source>
        <strain evidence="16 17">ARSEF 6962</strain>
    </source>
</reference>
<feature type="region of interest" description="Disordered" evidence="13">
    <location>
        <begin position="509"/>
        <end position="592"/>
    </location>
</feature>
<keyword evidence="9" id="KW-0833">Ubl conjugation pathway</keyword>
<keyword evidence="7" id="KW-0479">Metal-binding</keyword>
<evidence type="ECO:0000256" key="12">
    <source>
        <dbReference type="ARBA" id="ARBA00023136"/>
    </source>
</evidence>
<proteinExistence type="predicted"/>
<feature type="compositionally biased region" description="Basic and acidic residues" evidence="13">
    <location>
        <begin position="1358"/>
        <end position="1375"/>
    </location>
</feature>
<protein>
    <recommendedName>
        <fullName evidence="4">RING-type E3 ubiquitin transferase</fullName>
        <ecNumber evidence="4">2.3.2.27</ecNumber>
    </recommendedName>
</protein>
<feature type="region of interest" description="Disordered" evidence="13">
    <location>
        <begin position="1147"/>
        <end position="1313"/>
    </location>
</feature>
<feature type="compositionally biased region" description="Basic residues" evidence="13">
    <location>
        <begin position="1616"/>
        <end position="1625"/>
    </location>
</feature>
<dbReference type="GO" id="GO:0061630">
    <property type="term" value="F:ubiquitin protein ligase activity"/>
    <property type="evidence" value="ECO:0007669"/>
    <property type="project" value="UniProtKB-EC"/>
</dbReference>
<feature type="transmembrane region" description="Helical" evidence="14">
    <location>
        <begin position="977"/>
        <end position="1004"/>
    </location>
</feature>
<evidence type="ECO:0000256" key="6">
    <source>
        <dbReference type="ARBA" id="ARBA00022692"/>
    </source>
</evidence>
<feature type="region of interest" description="Disordered" evidence="13">
    <location>
        <begin position="304"/>
        <end position="407"/>
    </location>
</feature>
<feature type="region of interest" description="Disordered" evidence="13">
    <location>
        <begin position="1348"/>
        <end position="1627"/>
    </location>
</feature>
<comment type="catalytic activity">
    <reaction evidence="1">
        <text>S-ubiquitinyl-[E2 ubiquitin-conjugating enzyme]-L-cysteine + [acceptor protein]-L-lysine = [E2 ubiquitin-conjugating enzyme]-L-cysteine + N(6)-ubiquitinyl-[acceptor protein]-L-lysine.</text>
        <dbReference type="EC" id="2.3.2.27"/>
    </reaction>
</comment>
<dbReference type="FunFam" id="3.30.40.10:FF:000287">
    <property type="entry name" value="RING finger membrane protein"/>
    <property type="match status" value="1"/>
</dbReference>
<feature type="transmembrane region" description="Helical" evidence="14">
    <location>
        <begin position="106"/>
        <end position="127"/>
    </location>
</feature>
<feature type="compositionally biased region" description="Low complexity" evidence="13">
    <location>
        <begin position="520"/>
        <end position="544"/>
    </location>
</feature>
<feature type="compositionally biased region" description="Basic residues" evidence="13">
    <location>
        <begin position="1562"/>
        <end position="1576"/>
    </location>
</feature>
<evidence type="ECO:0000313" key="17">
    <source>
        <dbReference type="Proteomes" id="UP000076580"/>
    </source>
</evidence>
<dbReference type="InterPro" id="IPR013083">
    <property type="entry name" value="Znf_RING/FYVE/PHD"/>
</dbReference>
<keyword evidence="8" id="KW-0863">Zinc-finger</keyword>
<feature type="compositionally biased region" description="Basic residues" evidence="13">
    <location>
        <begin position="1348"/>
        <end position="1357"/>
    </location>
</feature>
<feature type="compositionally biased region" description="Low complexity" evidence="13">
    <location>
        <begin position="1206"/>
        <end position="1222"/>
    </location>
</feature>
<evidence type="ECO:0000259" key="15">
    <source>
        <dbReference type="PROSITE" id="PS51292"/>
    </source>
</evidence>
<comment type="pathway">
    <text evidence="3">Protein modification; protein ubiquitination.</text>
</comment>
<evidence type="ECO:0000256" key="8">
    <source>
        <dbReference type="ARBA" id="ARBA00022771"/>
    </source>
</evidence>
<dbReference type="EMBL" id="LAYC01000002">
    <property type="protein sequence ID" value="KYK56348.1"/>
    <property type="molecule type" value="Genomic_DNA"/>
</dbReference>
<dbReference type="GO" id="GO:0008270">
    <property type="term" value="F:zinc ion binding"/>
    <property type="evidence" value="ECO:0007669"/>
    <property type="project" value="UniProtKB-KW"/>
</dbReference>
<comment type="subcellular location">
    <subcellularLocation>
        <location evidence="2">Membrane</location>
        <topology evidence="2">Multi-pass membrane protein</topology>
    </subcellularLocation>
</comment>
<feature type="compositionally biased region" description="Basic and acidic residues" evidence="13">
    <location>
        <begin position="640"/>
        <end position="654"/>
    </location>
</feature>
<dbReference type="Gene3D" id="3.30.40.10">
    <property type="entry name" value="Zinc/RING finger domain, C3HC4 (zinc finger)"/>
    <property type="match status" value="1"/>
</dbReference>